<evidence type="ECO:0000313" key="10">
    <source>
        <dbReference type="Proteomes" id="UP001443914"/>
    </source>
</evidence>
<evidence type="ECO:0000259" key="8">
    <source>
        <dbReference type="SMART" id="SM00198"/>
    </source>
</evidence>
<dbReference type="PRINTS" id="PR00838">
    <property type="entry name" value="V5ALLERGEN"/>
</dbReference>
<dbReference type="InterPro" id="IPR035940">
    <property type="entry name" value="CAP_sf"/>
</dbReference>
<evidence type="ECO:0000256" key="5">
    <source>
        <dbReference type="ARBA" id="ARBA00023157"/>
    </source>
</evidence>
<gene>
    <name evidence="9" type="ORF">RND81_09G134200</name>
</gene>
<protein>
    <recommendedName>
        <fullName evidence="8">SCP domain-containing protein</fullName>
    </recommendedName>
</protein>
<evidence type="ECO:0000256" key="6">
    <source>
        <dbReference type="ARBA" id="ARBA00023265"/>
    </source>
</evidence>
<evidence type="ECO:0000256" key="4">
    <source>
        <dbReference type="ARBA" id="ARBA00022821"/>
    </source>
</evidence>
<dbReference type="CDD" id="cd05381">
    <property type="entry name" value="CAP_PR-1"/>
    <property type="match status" value="1"/>
</dbReference>
<comment type="similarity">
    <text evidence="2">Belongs to the CRISP family.</text>
</comment>
<keyword evidence="10" id="KW-1185">Reference proteome</keyword>
<dbReference type="PRINTS" id="PR00837">
    <property type="entry name" value="V5TPXLIKE"/>
</dbReference>
<evidence type="ECO:0000256" key="3">
    <source>
        <dbReference type="ARBA" id="ARBA00022729"/>
    </source>
</evidence>
<keyword evidence="5" id="KW-1015">Disulfide bond</keyword>
<dbReference type="PROSITE" id="PS01010">
    <property type="entry name" value="CRISP_2"/>
    <property type="match status" value="1"/>
</dbReference>
<name>A0AAW1IKA3_SAPOF</name>
<dbReference type="InterPro" id="IPR001283">
    <property type="entry name" value="CRISP-related"/>
</dbReference>
<dbReference type="GO" id="GO:0098542">
    <property type="term" value="P:defense response to other organism"/>
    <property type="evidence" value="ECO:0007669"/>
    <property type="project" value="UniProtKB-ARBA"/>
</dbReference>
<accession>A0AAW1IKA3</accession>
<proteinExistence type="inferred from homology"/>
<dbReference type="PROSITE" id="PS01009">
    <property type="entry name" value="CRISP_1"/>
    <property type="match status" value="1"/>
</dbReference>
<dbReference type="InterPro" id="IPR002413">
    <property type="entry name" value="V5_allergen-like"/>
</dbReference>
<dbReference type="FunFam" id="3.40.33.10:FF:000006">
    <property type="entry name" value="Putative pathogenesis-related protein 1"/>
    <property type="match status" value="1"/>
</dbReference>
<dbReference type="SUPFAM" id="SSF55797">
    <property type="entry name" value="PR-1-like"/>
    <property type="match status" value="1"/>
</dbReference>
<evidence type="ECO:0000256" key="7">
    <source>
        <dbReference type="SAM" id="SignalP"/>
    </source>
</evidence>
<comment type="function">
    <text evidence="1">Probably involved in the defense reaction of plants against pathogens.</text>
</comment>
<evidence type="ECO:0000256" key="1">
    <source>
        <dbReference type="ARBA" id="ARBA00003143"/>
    </source>
</evidence>
<dbReference type="PANTHER" id="PTHR10334">
    <property type="entry name" value="CYSTEINE-RICH SECRETORY PROTEIN-RELATED"/>
    <property type="match status" value="1"/>
</dbReference>
<evidence type="ECO:0000313" key="9">
    <source>
        <dbReference type="EMBL" id="KAK9690522.1"/>
    </source>
</evidence>
<dbReference type="Pfam" id="PF00188">
    <property type="entry name" value="CAP"/>
    <property type="match status" value="1"/>
</dbReference>
<feature type="signal peptide" evidence="7">
    <location>
        <begin position="1"/>
        <end position="27"/>
    </location>
</feature>
<evidence type="ECO:0000256" key="2">
    <source>
        <dbReference type="ARBA" id="ARBA00009923"/>
    </source>
</evidence>
<dbReference type="SMART" id="SM00198">
    <property type="entry name" value="SCP"/>
    <property type="match status" value="1"/>
</dbReference>
<dbReference type="InterPro" id="IPR018244">
    <property type="entry name" value="Allrgn_V5/Tpx1_CS"/>
</dbReference>
<dbReference type="EMBL" id="JBDFQZ010000009">
    <property type="protein sequence ID" value="KAK9690522.1"/>
    <property type="molecule type" value="Genomic_DNA"/>
</dbReference>
<sequence>MSFSKSYQLTIACLLIVTLALTQKSHAQNSPQDYVDAHNAARAAVGVGPIEWDDKVATYAEQYANERINDCLLQHSSGPYGENMAMGSDDSLTGTYAVQMWVDEQQYYDYSTNTCADGQQCGHYTQVVWSNSLRVGCARVQCYNGGYFVTCNYDPPGNYVGQWPY</sequence>
<dbReference type="InterPro" id="IPR014044">
    <property type="entry name" value="CAP_dom"/>
</dbReference>
<feature type="chain" id="PRO_5043923479" description="SCP domain-containing protein" evidence="7">
    <location>
        <begin position="28"/>
        <end position="165"/>
    </location>
</feature>
<keyword evidence="4" id="KW-0611">Plant defense</keyword>
<reference evidence="9" key="1">
    <citation type="submission" date="2024-03" db="EMBL/GenBank/DDBJ databases">
        <title>WGS assembly of Saponaria officinalis var. Norfolk2.</title>
        <authorList>
            <person name="Jenkins J."/>
            <person name="Shu S."/>
            <person name="Grimwood J."/>
            <person name="Barry K."/>
            <person name="Goodstein D."/>
            <person name="Schmutz J."/>
            <person name="Leebens-Mack J."/>
            <person name="Osbourn A."/>
        </authorList>
    </citation>
    <scope>NUCLEOTIDE SEQUENCE [LARGE SCALE GENOMIC DNA]</scope>
    <source>
        <strain evidence="9">JIC</strain>
    </source>
</reference>
<dbReference type="Proteomes" id="UP001443914">
    <property type="component" value="Unassembled WGS sequence"/>
</dbReference>
<dbReference type="Gene3D" id="3.40.33.10">
    <property type="entry name" value="CAP"/>
    <property type="match status" value="1"/>
</dbReference>
<dbReference type="AlphaFoldDB" id="A0AAW1IKA3"/>
<comment type="caution">
    <text evidence="9">The sequence shown here is derived from an EMBL/GenBank/DDBJ whole genome shotgun (WGS) entry which is preliminary data.</text>
</comment>
<organism evidence="9 10">
    <name type="scientific">Saponaria officinalis</name>
    <name type="common">Common soapwort</name>
    <name type="synonym">Lychnis saponaria</name>
    <dbReference type="NCBI Taxonomy" id="3572"/>
    <lineage>
        <taxon>Eukaryota</taxon>
        <taxon>Viridiplantae</taxon>
        <taxon>Streptophyta</taxon>
        <taxon>Embryophyta</taxon>
        <taxon>Tracheophyta</taxon>
        <taxon>Spermatophyta</taxon>
        <taxon>Magnoliopsida</taxon>
        <taxon>eudicotyledons</taxon>
        <taxon>Gunneridae</taxon>
        <taxon>Pentapetalae</taxon>
        <taxon>Caryophyllales</taxon>
        <taxon>Caryophyllaceae</taxon>
        <taxon>Caryophylleae</taxon>
        <taxon>Saponaria</taxon>
    </lineage>
</organism>
<dbReference type="GO" id="GO:0005576">
    <property type="term" value="C:extracellular region"/>
    <property type="evidence" value="ECO:0007669"/>
    <property type="project" value="InterPro"/>
</dbReference>
<feature type="domain" description="SCP" evidence="8">
    <location>
        <begin position="29"/>
        <end position="161"/>
    </location>
</feature>
<keyword evidence="3 7" id="KW-0732">Signal</keyword>
<keyword evidence="6" id="KW-0568">Pathogenesis-related protein</keyword>